<comment type="caution">
    <text evidence="3">The sequence shown here is derived from an EMBL/GenBank/DDBJ whole genome shotgun (WGS) entry which is preliminary data.</text>
</comment>
<evidence type="ECO:0000313" key="4">
    <source>
        <dbReference type="Proteomes" id="UP000647424"/>
    </source>
</evidence>
<gene>
    <name evidence="3" type="ORF">IC609_05665</name>
</gene>
<feature type="domain" description="NGO1945-like C-terminal" evidence="2">
    <location>
        <begin position="151"/>
        <end position="233"/>
    </location>
</feature>
<keyword evidence="3" id="KW-0238">DNA-binding</keyword>
<accession>A0A927FHD5</accession>
<proteinExistence type="predicted"/>
<evidence type="ECO:0000259" key="2">
    <source>
        <dbReference type="Pfam" id="PF22106"/>
    </source>
</evidence>
<sequence length="244" mass="28127">MLAFQQFQHDLARHLRDPHHTRRPAGVPARRMAVYNELLFNNICGFVDSCFPVCRQLLGDGRWRRLCRTFYRDWPLHTPWFREIPREFVRYLDEAHIAQPLPHWLADLARYEWAELAVDVMDVAAPVHDAQGDLMACAVVLNPARIDVVSPWPVHRIGPTWRPRQSEPTFLVVFRDAQQQVQFSEINAVTARVLALLNESRTGQQVFEQLAREMAHLDPQALVSFGQQLLISLRGQGVILGTKP</sequence>
<dbReference type="Proteomes" id="UP000647424">
    <property type="component" value="Unassembled WGS sequence"/>
</dbReference>
<name>A0A927FHD5_9BURK</name>
<dbReference type="InterPro" id="IPR018640">
    <property type="entry name" value="DUF2063"/>
</dbReference>
<dbReference type="Gene3D" id="3.90.930.50">
    <property type="match status" value="1"/>
</dbReference>
<feature type="domain" description="Putative DNA-binding" evidence="1">
    <location>
        <begin position="6"/>
        <end position="92"/>
    </location>
</feature>
<keyword evidence="4" id="KW-1185">Reference proteome</keyword>
<dbReference type="Gene3D" id="1.10.150.690">
    <property type="entry name" value="DUF2063"/>
    <property type="match status" value="1"/>
</dbReference>
<evidence type="ECO:0000313" key="3">
    <source>
        <dbReference type="EMBL" id="MBD8050022.1"/>
    </source>
</evidence>
<dbReference type="GO" id="GO:0003677">
    <property type="term" value="F:DNA binding"/>
    <property type="evidence" value="ECO:0007669"/>
    <property type="project" value="UniProtKB-KW"/>
</dbReference>
<dbReference type="AlphaFoldDB" id="A0A927FHD5"/>
<dbReference type="InterPro" id="IPR054098">
    <property type="entry name" value="NGO1945-like_C"/>
</dbReference>
<dbReference type="InterPro" id="IPR044922">
    <property type="entry name" value="DUF2063_N_sf"/>
</dbReference>
<organism evidence="3 4">
    <name type="scientific">Limnohabitans radicicola</name>
    <dbReference type="NCBI Taxonomy" id="2771427"/>
    <lineage>
        <taxon>Bacteria</taxon>
        <taxon>Pseudomonadati</taxon>
        <taxon>Pseudomonadota</taxon>
        <taxon>Betaproteobacteria</taxon>
        <taxon>Burkholderiales</taxon>
        <taxon>Comamonadaceae</taxon>
        <taxon>Limnohabitans</taxon>
    </lineage>
</organism>
<reference evidence="3" key="1">
    <citation type="submission" date="2020-09" db="EMBL/GenBank/DDBJ databases">
        <title>Genome seq and assembly of Limnohabitants sp.</title>
        <authorList>
            <person name="Chhetri G."/>
        </authorList>
    </citation>
    <scope>NUCLEOTIDE SEQUENCE</scope>
    <source>
        <strain evidence="3">JUR4</strain>
    </source>
</reference>
<dbReference type="EMBL" id="JACYFT010000001">
    <property type="protein sequence ID" value="MBD8050022.1"/>
    <property type="molecule type" value="Genomic_DNA"/>
</dbReference>
<dbReference type="RefSeq" id="WP_191818445.1">
    <property type="nucleotide sequence ID" value="NZ_JACYFT010000001.1"/>
</dbReference>
<protein>
    <submittedName>
        <fullName evidence="3">DNA-binding domain-containing protein</fullName>
    </submittedName>
</protein>
<dbReference type="Pfam" id="PF09836">
    <property type="entry name" value="DUF2063"/>
    <property type="match status" value="1"/>
</dbReference>
<evidence type="ECO:0000259" key="1">
    <source>
        <dbReference type="Pfam" id="PF09836"/>
    </source>
</evidence>
<dbReference type="Pfam" id="PF22106">
    <property type="entry name" value="NGO1945_C"/>
    <property type="match status" value="1"/>
</dbReference>